<evidence type="ECO:0008006" key="4">
    <source>
        <dbReference type="Google" id="ProtNLM"/>
    </source>
</evidence>
<gene>
    <name evidence="2" type="ORF">INF35_03950</name>
</gene>
<dbReference type="PROSITE" id="PS51257">
    <property type="entry name" value="PROKAR_LIPOPROTEIN"/>
    <property type="match status" value="1"/>
</dbReference>
<organism evidence="2 3">
    <name type="scientific">Gemmiger gallinarum</name>
    <dbReference type="NCBI Taxonomy" id="2779354"/>
    <lineage>
        <taxon>Bacteria</taxon>
        <taxon>Bacillati</taxon>
        <taxon>Bacillota</taxon>
        <taxon>Clostridia</taxon>
        <taxon>Eubacteriales</taxon>
        <taxon>Gemmiger</taxon>
    </lineage>
</organism>
<keyword evidence="1" id="KW-0732">Signal</keyword>
<keyword evidence="3" id="KW-1185">Reference proteome</keyword>
<accession>A0ABR9R1D4</accession>
<feature type="chain" id="PRO_5045676062" description="Lipoprotein" evidence="1">
    <location>
        <begin position="22"/>
        <end position="150"/>
    </location>
</feature>
<name>A0ABR9R1D4_9FIRM</name>
<sequence>MKRRFLCLAAALLLLLTACGAQDTAPTLEVTLPNTEVPVAFSGCDVEEGRIDLWMDPDQTPETAAYYTADGRPQLCFSGVTEEEVEVRFAQPYETGMRLYTDNVIMPKLDYKATRQEDTLTVQLKTVYYYLITVTTEEGMDRFVISTTLD</sequence>
<dbReference type="RefSeq" id="WP_193500207.1">
    <property type="nucleotide sequence ID" value="NZ_JADCKC010000001.1"/>
</dbReference>
<feature type="signal peptide" evidence="1">
    <location>
        <begin position="1"/>
        <end position="21"/>
    </location>
</feature>
<comment type="caution">
    <text evidence="2">The sequence shown here is derived from an EMBL/GenBank/DDBJ whole genome shotgun (WGS) entry which is preliminary data.</text>
</comment>
<evidence type="ECO:0000313" key="2">
    <source>
        <dbReference type="EMBL" id="MBE5036936.1"/>
    </source>
</evidence>
<protein>
    <recommendedName>
        <fullName evidence="4">Lipoprotein</fullName>
    </recommendedName>
</protein>
<evidence type="ECO:0000256" key="1">
    <source>
        <dbReference type="SAM" id="SignalP"/>
    </source>
</evidence>
<evidence type="ECO:0000313" key="3">
    <source>
        <dbReference type="Proteomes" id="UP000768567"/>
    </source>
</evidence>
<dbReference type="Proteomes" id="UP000768567">
    <property type="component" value="Unassembled WGS sequence"/>
</dbReference>
<proteinExistence type="predicted"/>
<dbReference type="EMBL" id="JADCKC010000001">
    <property type="protein sequence ID" value="MBE5036936.1"/>
    <property type="molecule type" value="Genomic_DNA"/>
</dbReference>
<reference evidence="2 3" key="1">
    <citation type="submission" date="2020-10" db="EMBL/GenBank/DDBJ databases">
        <title>ChiBAC.</title>
        <authorList>
            <person name="Zenner C."/>
            <person name="Hitch T.C.A."/>
            <person name="Clavel T."/>
        </authorList>
    </citation>
    <scope>NUCLEOTIDE SEQUENCE [LARGE SCALE GENOMIC DNA]</scope>
    <source>
        <strain evidence="2 3">DSM 109015</strain>
    </source>
</reference>